<proteinExistence type="predicted"/>
<sequence>MEIPGKVQVHFLHRNNLRVTAPCSAALHAEVRAQRGFADTDHRILPNAVQTITQTNGRGRLTLTRRRRVDRGDQHQLAVFSTLNRVDELLAHLRLVMAIGQQISRIDANLSANFLNRLLLRLARDFNVRFIAHWAKPPVEFPANRRRWAGAGQSIPLCTIPMDRDSDIFKP</sequence>
<gene>
    <name evidence="1" type="ORF">RUA4292_04428</name>
</gene>
<protein>
    <submittedName>
        <fullName evidence="1">Uncharacterized protein</fullName>
    </submittedName>
</protein>
<reference evidence="1 2" key="1">
    <citation type="submission" date="2015-09" db="EMBL/GenBank/DDBJ databases">
        <authorList>
            <consortium name="Swine Surveillance"/>
        </authorList>
    </citation>
    <scope>NUCLEOTIDE SEQUENCE [LARGE SCALE GENOMIC DNA]</scope>
    <source>
        <strain evidence="1 2">CECT 4292</strain>
    </source>
</reference>
<organism evidence="1 2">
    <name type="scientific">Ruegeria atlantica</name>
    <dbReference type="NCBI Taxonomy" id="81569"/>
    <lineage>
        <taxon>Bacteria</taxon>
        <taxon>Pseudomonadati</taxon>
        <taxon>Pseudomonadota</taxon>
        <taxon>Alphaproteobacteria</taxon>
        <taxon>Rhodobacterales</taxon>
        <taxon>Roseobacteraceae</taxon>
        <taxon>Ruegeria</taxon>
    </lineage>
</organism>
<accession>A0A0P1EIC8</accession>
<name>A0A0P1EIC8_9RHOB</name>
<evidence type="ECO:0000313" key="2">
    <source>
        <dbReference type="Proteomes" id="UP000050783"/>
    </source>
</evidence>
<dbReference type="EMBL" id="CYPU01000072">
    <property type="protein sequence ID" value="CUH50222.1"/>
    <property type="molecule type" value="Genomic_DNA"/>
</dbReference>
<evidence type="ECO:0000313" key="1">
    <source>
        <dbReference type="EMBL" id="CUH50222.1"/>
    </source>
</evidence>
<dbReference type="Proteomes" id="UP000050783">
    <property type="component" value="Unassembled WGS sequence"/>
</dbReference>
<dbReference type="AlphaFoldDB" id="A0A0P1EIC8"/>